<dbReference type="SMART" id="SM00448">
    <property type="entry name" value="REC"/>
    <property type="match status" value="1"/>
</dbReference>
<evidence type="ECO:0000259" key="5">
    <source>
        <dbReference type="PROSITE" id="PS50109"/>
    </source>
</evidence>
<dbReference type="SUPFAM" id="SSF47384">
    <property type="entry name" value="Homodimeric domain of signal transducing histidine kinase"/>
    <property type="match status" value="1"/>
</dbReference>
<dbReference type="SMART" id="SM00387">
    <property type="entry name" value="HATPase_c"/>
    <property type="match status" value="1"/>
</dbReference>
<dbReference type="Gene3D" id="3.30.565.10">
    <property type="entry name" value="Histidine kinase-like ATPase, C-terminal domain"/>
    <property type="match status" value="1"/>
</dbReference>
<dbReference type="PRINTS" id="PR00344">
    <property type="entry name" value="BCTRLSENSOR"/>
</dbReference>
<dbReference type="InterPro" id="IPR036097">
    <property type="entry name" value="HisK_dim/P_sf"/>
</dbReference>
<dbReference type="Pfam" id="PF08448">
    <property type="entry name" value="PAS_4"/>
    <property type="match status" value="1"/>
</dbReference>
<dbReference type="Pfam" id="PF02518">
    <property type="entry name" value="HATPase_c"/>
    <property type="match status" value="1"/>
</dbReference>
<dbReference type="InterPro" id="IPR005467">
    <property type="entry name" value="His_kinase_dom"/>
</dbReference>
<dbReference type="CDD" id="cd00082">
    <property type="entry name" value="HisKA"/>
    <property type="match status" value="1"/>
</dbReference>
<organism evidence="9 10">
    <name type="scientific">Candidatus Geothrix skivensis</name>
    <dbReference type="NCBI Taxonomy" id="2954439"/>
    <lineage>
        <taxon>Bacteria</taxon>
        <taxon>Pseudomonadati</taxon>
        <taxon>Acidobacteriota</taxon>
        <taxon>Holophagae</taxon>
        <taxon>Holophagales</taxon>
        <taxon>Holophagaceae</taxon>
        <taxon>Geothrix</taxon>
    </lineage>
</organism>
<dbReference type="NCBIfam" id="TIGR00229">
    <property type="entry name" value="sensory_box"/>
    <property type="match status" value="2"/>
</dbReference>
<dbReference type="PROSITE" id="PS50113">
    <property type="entry name" value="PAC"/>
    <property type="match status" value="1"/>
</dbReference>
<feature type="modified residue" description="4-aspartylphosphate" evidence="4">
    <location>
        <position position="556"/>
    </location>
</feature>
<feature type="domain" description="PAS" evidence="7">
    <location>
        <begin position="139"/>
        <end position="209"/>
    </location>
</feature>
<dbReference type="InterPro" id="IPR035965">
    <property type="entry name" value="PAS-like_dom_sf"/>
</dbReference>
<dbReference type="EMBL" id="JADKIO010000008">
    <property type="protein sequence ID" value="MBK9796962.1"/>
    <property type="molecule type" value="Genomic_DNA"/>
</dbReference>
<feature type="domain" description="Histidine kinase" evidence="5">
    <location>
        <begin position="276"/>
        <end position="485"/>
    </location>
</feature>
<evidence type="ECO:0000313" key="9">
    <source>
        <dbReference type="EMBL" id="MBK9796962.1"/>
    </source>
</evidence>
<dbReference type="PROSITE" id="PS50109">
    <property type="entry name" value="HIS_KIN"/>
    <property type="match status" value="1"/>
</dbReference>
<dbReference type="GO" id="GO:0000155">
    <property type="term" value="F:phosphorelay sensor kinase activity"/>
    <property type="evidence" value="ECO:0007669"/>
    <property type="project" value="InterPro"/>
</dbReference>
<dbReference type="InterPro" id="IPR036890">
    <property type="entry name" value="HATPase_C_sf"/>
</dbReference>
<name>A0A9D7SI75_9BACT</name>
<comment type="catalytic activity">
    <reaction evidence="1">
        <text>ATP + protein L-histidine = ADP + protein N-phospho-L-histidine.</text>
        <dbReference type="EC" id="2.7.13.3"/>
    </reaction>
</comment>
<dbReference type="PANTHER" id="PTHR43065">
    <property type="entry name" value="SENSOR HISTIDINE KINASE"/>
    <property type="match status" value="1"/>
</dbReference>
<dbReference type="PROSITE" id="PS50110">
    <property type="entry name" value="RESPONSE_REGULATORY"/>
    <property type="match status" value="1"/>
</dbReference>
<evidence type="ECO:0000256" key="4">
    <source>
        <dbReference type="PROSITE-ProRule" id="PRU00169"/>
    </source>
</evidence>
<dbReference type="SUPFAM" id="SSF55785">
    <property type="entry name" value="PYP-like sensor domain (PAS domain)"/>
    <property type="match status" value="2"/>
</dbReference>
<dbReference type="PROSITE" id="PS50112">
    <property type="entry name" value="PAS"/>
    <property type="match status" value="2"/>
</dbReference>
<protein>
    <recommendedName>
        <fullName evidence="2">histidine kinase</fullName>
        <ecNumber evidence="2">2.7.13.3</ecNumber>
    </recommendedName>
</protein>
<dbReference type="InterPro" id="IPR011006">
    <property type="entry name" value="CheY-like_superfamily"/>
</dbReference>
<dbReference type="InterPro" id="IPR003661">
    <property type="entry name" value="HisK_dim/P_dom"/>
</dbReference>
<dbReference type="InterPro" id="IPR003594">
    <property type="entry name" value="HATPase_dom"/>
</dbReference>
<evidence type="ECO:0000259" key="8">
    <source>
        <dbReference type="PROSITE" id="PS50113"/>
    </source>
</evidence>
<dbReference type="CDD" id="cd00130">
    <property type="entry name" value="PAS"/>
    <property type="match status" value="2"/>
</dbReference>
<dbReference type="SMART" id="SM00086">
    <property type="entry name" value="PAC"/>
    <property type="match status" value="2"/>
</dbReference>
<dbReference type="EC" id="2.7.13.3" evidence="2"/>
<reference evidence="9" key="1">
    <citation type="submission" date="2020-10" db="EMBL/GenBank/DDBJ databases">
        <title>Connecting structure to function with the recovery of over 1000 high-quality activated sludge metagenome-assembled genomes encoding full-length rRNA genes using long-read sequencing.</title>
        <authorList>
            <person name="Singleton C.M."/>
            <person name="Petriglieri F."/>
            <person name="Kristensen J.M."/>
            <person name="Kirkegaard R.H."/>
            <person name="Michaelsen T.Y."/>
            <person name="Andersen M.H."/>
            <person name="Karst S.M."/>
            <person name="Dueholm M.S."/>
            <person name="Nielsen P.H."/>
            <person name="Albertsen M."/>
        </authorList>
    </citation>
    <scope>NUCLEOTIDE SEQUENCE</scope>
    <source>
        <strain evidence="9">Skiv_18-Q3-R9-52_MAXAC.067</strain>
    </source>
</reference>
<evidence type="ECO:0000259" key="6">
    <source>
        <dbReference type="PROSITE" id="PS50110"/>
    </source>
</evidence>
<dbReference type="InterPro" id="IPR000014">
    <property type="entry name" value="PAS"/>
</dbReference>
<dbReference type="Gene3D" id="3.30.450.20">
    <property type="entry name" value="PAS domain"/>
    <property type="match status" value="2"/>
</dbReference>
<evidence type="ECO:0000256" key="2">
    <source>
        <dbReference type="ARBA" id="ARBA00012438"/>
    </source>
</evidence>
<evidence type="ECO:0000313" key="10">
    <source>
        <dbReference type="Proteomes" id="UP000886657"/>
    </source>
</evidence>
<comment type="caution">
    <text evidence="9">The sequence shown here is derived from an EMBL/GenBank/DDBJ whole genome shotgun (WGS) entry which is preliminary data.</text>
</comment>
<feature type="domain" description="PAS" evidence="7">
    <location>
        <begin position="18"/>
        <end position="62"/>
    </location>
</feature>
<evidence type="ECO:0000256" key="3">
    <source>
        <dbReference type="ARBA" id="ARBA00022553"/>
    </source>
</evidence>
<dbReference type="InterPro" id="IPR004358">
    <property type="entry name" value="Sig_transdc_His_kin-like_C"/>
</dbReference>
<dbReference type="Proteomes" id="UP000886657">
    <property type="component" value="Unassembled WGS sequence"/>
</dbReference>
<dbReference type="InterPro" id="IPR001610">
    <property type="entry name" value="PAC"/>
</dbReference>
<dbReference type="SUPFAM" id="SSF55874">
    <property type="entry name" value="ATPase domain of HSP90 chaperone/DNA topoisomerase II/histidine kinase"/>
    <property type="match status" value="1"/>
</dbReference>
<dbReference type="SUPFAM" id="SSF52172">
    <property type="entry name" value="CheY-like"/>
    <property type="match status" value="1"/>
</dbReference>
<gene>
    <name evidence="9" type="ORF">IPP58_10780</name>
</gene>
<evidence type="ECO:0000259" key="7">
    <source>
        <dbReference type="PROSITE" id="PS50112"/>
    </source>
</evidence>
<dbReference type="Pfam" id="PF13426">
    <property type="entry name" value="PAS_9"/>
    <property type="match status" value="1"/>
</dbReference>
<dbReference type="InterPro" id="IPR001789">
    <property type="entry name" value="Sig_transdc_resp-reg_receiver"/>
</dbReference>
<dbReference type="SMART" id="SM00091">
    <property type="entry name" value="PAS"/>
    <property type="match status" value="2"/>
</dbReference>
<evidence type="ECO:0000256" key="1">
    <source>
        <dbReference type="ARBA" id="ARBA00000085"/>
    </source>
</evidence>
<dbReference type="AlphaFoldDB" id="A0A9D7SI75"/>
<dbReference type="InterPro" id="IPR000700">
    <property type="entry name" value="PAS-assoc_C"/>
</dbReference>
<dbReference type="Pfam" id="PF00072">
    <property type="entry name" value="Response_reg"/>
    <property type="match status" value="1"/>
</dbReference>
<sequence>MNTPRPPIQPAIRSMSAEEGDFQALLETNLDGYLLVDAGGCLVGANEAYLHMSGYTLDELLSLKIHDLDAIETSTETDKHSEKIRAQGSDRFLSRHRRKDGSSFPVEVSTRFIPNRNLSVGFIRDLTVIVETETALRESEAHHRELIEILGEGIAITNLQETVILANPVAESIFGTPSGQFVGRNLGEFLDASEWNRVTRQTLLRVEGQSSAYQLRIRRTDGLLRTIQLTASPRRDNSGQVIGSLAVFRDITEELKLEEALRLSQKMESLGNLAGGLAHDMNNVLGAILGLATTNLDLHPEGSRLHSTFQTITKACLRGRNMVKSLLDFTRKDMTGERSVSLNGLVQEEARLLERTIPANVAIQLDLDPQVGTILGDPDALSLVLMNLCVNAVDAMPEGGSLSLGTRSQPDGRVLLTVADTGSGMSPETLEHAVEPFYTTKPHGKGTGLGLSLAYSTVKAHHGDLTIQSRLGQGTTVEMRFKPVHAQAEPAIREDGEATRPGASCHILLVDDDELIQSAVATQLEAMGHEATVTSSGEQAMDLVNQGFRPDMVILDMNMPGWGGARTLPRLRAALPEVPILLSTGRADQRALDLARAIPGVTILAKPFGFRELQAALAAILPDR</sequence>
<dbReference type="Gene3D" id="3.40.50.2300">
    <property type="match status" value="1"/>
</dbReference>
<dbReference type="Gene3D" id="1.10.287.130">
    <property type="match status" value="1"/>
</dbReference>
<feature type="domain" description="Response regulatory" evidence="6">
    <location>
        <begin position="506"/>
        <end position="621"/>
    </location>
</feature>
<feature type="domain" description="PAC" evidence="8">
    <location>
        <begin position="211"/>
        <end position="263"/>
    </location>
</feature>
<dbReference type="PANTHER" id="PTHR43065:SF42">
    <property type="entry name" value="TWO-COMPONENT SENSOR PPRA"/>
    <property type="match status" value="1"/>
</dbReference>
<accession>A0A9D7SI75</accession>
<dbReference type="InterPro" id="IPR013656">
    <property type="entry name" value="PAS_4"/>
</dbReference>
<keyword evidence="3 4" id="KW-0597">Phosphoprotein</keyword>
<proteinExistence type="predicted"/>